<evidence type="ECO:0000256" key="5">
    <source>
        <dbReference type="ARBA" id="ARBA00023125"/>
    </source>
</evidence>
<proteinExistence type="inferred from homology"/>
<evidence type="ECO:0000256" key="1">
    <source>
        <dbReference type="ARBA" id="ARBA00004123"/>
    </source>
</evidence>
<keyword evidence="5" id="KW-0238">DNA-binding</keyword>
<comment type="subcellular location">
    <subcellularLocation>
        <location evidence="2">Chromosome</location>
    </subcellularLocation>
    <subcellularLocation>
        <location evidence="1">Nucleus</location>
    </subcellularLocation>
</comment>
<dbReference type="FunFam" id="1.10.20.10:FF:000085">
    <property type="entry name" value="Histone H3.2"/>
    <property type="match status" value="1"/>
</dbReference>
<keyword evidence="6" id="KW-0539">Nucleus</keyword>
<dbReference type="PROSITE" id="PS00959">
    <property type="entry name" value="HISTONE_H3_2"/>
    <property type="match status" value="1"/>
</dbReference>
<dbReference type="InterPro" id="IPR036397">
    <property type="entry name" value="RNaseH_sf"/>
</dbReference>
<organism evidence="11 12">
    <name type="scientific">Anaeramoeba flamelloides</name>
    <dbReference type="NCBI Taxonomy" id="1746091"/>
    <lineage>
        <taxon>Eukaryota</taxon>
        <taxon>Metamonada</taxon>
        <taxon>Anaeramoebidae</taxon>
        <taxon>Anaeramoeba</taxon>
    </lineage>
</organism>
<dbReference type="Gene3D" id="3.30.420.10">
    <property type="entry name" value="Ribonuclease H-like superfamily/Ribonuclease H"/>
    <property type="match status" value="1"/>
</dbReference>
<dbReference type="GO" id="GO:0030527">
    <property type="term" value="F:structural constituent of chromatin"/>
    <property type="evidence" value="ECO:0007669"/>
    <property type="project" value="InterPro"/>
</dbReference>
<protein>
    <submittedName>
        <fullName evidence="11">Histone H3-like centromeric protein a</fullName>
    </submittedName>
</protein>
<feature type="domain" description="Core Histone H2A/H2B/H3" evidence="9">
    <location>
        <begin position="98"/>
        <end position="189"/>
    </location>
</feature>
<dbReference type="CDD" id="cd22911">
    <property type="entry name" value="HFD_H3"/>
    <property type="match status" value="1"/>
</dbReference>
<dbReference type="AlphaFoldDB" id="A0AAV7ZM72"/>
<dbReference type="InterPro" id="IPR009072">
    <property type="entry name" value="Histone-fold"/>
</dbReference>
<gene>
    <name evidence="11" type="ORF">M0812_13786</name>
</gene>
<evidence type="ECO:0000256" key="7">
    <source>
        <dbReference type="ARBA" id="ARBA00023269"/>
    </source>
</evidence>
<evidence type="ECO:0000259" key="9">
    <source>
        <dbReference type="Pfam" id="PF00125"/>
    </source>
</evidence>
<evidence type="ECO:0000256" key="2">
    <source>
        <dbReference type="ARBA" id="ARBA00004286"/>
    </source>
</evidence>
<dbReference type="InterPro" id="IPR038717">
    <property type="entry name" value="Tc1-like_DDE_dom"/>
</dbReference>
<dbReference type="InterPro" id="IPR007125">
    <property type="entry name" value="H2A/H2B/H3"/>
</dbReference>
<evidence type="ECO:0000313" key="12">
    <source>
        <dbReference type="Proteomes" id="UP001146793"/>
    </source>
</evidence>
<comment type="similarity">
    <text evidence="3">Belongs to the histone H3 family.</text>
</comment>
<reference evidence="11" key="1">
    <citation type="submission" date="2022-08" db="EMBL/GenBank/DDBJ databases">
        <title>Novel sulphate-reducing endosymbionts in the free-living metamonad Anaeramoeba.</title>
        <authorList>
            <person name="Jerlstrom-Hultqvist J."/>
            <person name="Cepicka I."/>
            <person name="Gallot-Lavallee L."/>
            <person name="Salas-Leiva D."/>
            <person name="Curtis B.A."/>
            <person name="Zahonova K."/>
            <person name="Pipaliya S."/>
            <person name="Dacks J."/>
            <person name="Roger A.J."/>
        </authorList>
    </citation>
    <scope>NUCLEOTIDE SEQUENCE</scope>
    <source>
        <strain evidence="11">Busselton2</strain>
    </source>
</reference>
<feature type="domain" description="Tc1-like transposase DDE" evidence="10">
    <location>
        <begin position="244"/>
        <end position="315"/>
    </location>
</feature>
<comment type="caution">
    <text evidence="11">The sequence shown here is derived from an EMBL/GenBank/DDBJ whole genome shotgun (WGS) entry which is preliminary data.</text>
</comment>
<keyword evidence="4" id="KW-0158">Chromosome</keyword>
<dbReference type="Pfam" id="PF13358">
    <property type="entry name" value="DDE_3"/>
    <property type="match status" value="1"/>
</dbReference>
<feature type="region of interest" description="Disordered" evidence="8">
    <location>
        <begin position="1"/>
        <end position="73"/>
    </location>
</feature>
<dbReference type="PANTHER" id="PTHR45810:SF1">
    <property type="entry name" value="HISTONE H3-LIKE CENTROMERIC PROTEIN A"/>
    <property type="match status" value="1"/>
</dbReference>
<name>A0AAV7ZM72_9EUKA</name>
<dbReference type="Proteomes" id="UP001146793">
    <property type="component" value="Unassembled WGS sequence"/>
</dbReference>
<keyword evidence="7" id="KW-0544">Nucleosome core</keyword>
<dbReference type="InterPro" id="IPR000164">
    <property type="entry name" value="Histone_H3/CENP-A"/>
</dbReference>
<dbReference type="PANTHER" id="PTHR45810">
    <property type="entry name" value="HISTONE H3.2"/>
    <property type="match status" value="1"/>
</dbReference>
<feature type="compositionally biased region" description="Low complexity" evidence="8">
    <location>
        <begin position="22"/>
        <end position="34"/>
    </location>
</feature>
<evidence type="ECO:0000313" key="11">
    <source>
        <dbReference type="EMBL" id="KAJ3441772.1"/>
    </source>
</evidence>
<dbReference type="SUPFAM" id="SSF47113">
    <property type="entry name" value="Histone-fold"/>
    <property type="match status" value="1"/>
</dbReference>
<evidence type="ECO:0000256" key="3">
    <source>
        <dbReference type="ARBA" id="ARBA00010343"/>
    </source>
</evidence>
<dbReference type="GO" id="GO:0046982">
    <property type="term" value="F:protein heterodimerization activity"/>
    <property type="evidence" value="ECO:0007669"/>
    <property type="project" value="InterPro"/>
</dbReference>
<feature type="compositionally biased region" description="Basic residues" evidence="8">
    <location>
        <begin position="42"/>
        <end position="73"/>
    </location>
</feature>
<accession>A0AAV7ZM72</accession>
<evidence type="ECO:0000256" key="6">
    <source>
        <dbReference type="ARBA" id="ARBA00023242"/>
    </source>
</evidence>
<dbReference type="PRINTS" id="PR00622">
    <property type="entry name" value="HISTONEH3"/>
</dbReference>
<dbReference type="Pfam" id="PF00125">
    <property type="entry name" value="Histone"/>
    <property type="match status" value="1"/>
</dbReference>
<dbReference type="GO" id="GO:0005634">
    <property type="term" value="C:nucleus"/>
    <property type="evidence" value="ECO:0007669"/>
    <property type="project" value="UniProtKB-SubCell"/>
</dbReference>
<evidence type="ECO:0000256" key="8">
    <source>
        <dbReference type="SAM" id="MobiDB-lite"/>
    </source>
</evidence>
<evidence type="ECO:0000259" key="10">
    <source>
        <dbReference type="Pfam" id="PF13358"/>
    </source>
</evidence>
<sequence>MRKKKEKKNKKVKKFSERSETETTSSSFTETSSTQNSQPTHSQRKVLRRKKKKTKKFTKKHGKKNLKQTPRSKIRAIQNQKKLTPLFIKHRLGFRHKPGQLALKEIVSLQRSTHLLLRRLPFARLVKEITNSCLAYHLRPYQWRKNAMLALQEASENYLIDLLASTNLCAIHGKRVTIMNRDLHLSRRITGNGHSVFDEKKKFSKKIMIWGGIGFRLQTDLIIIDSSVNTETYINDIIKGSKIIKSANREYGEWEWIFQQDGARPHTSKKTMSYLTQRCNVLNPWPPNSPDLNPIENLWSIMDNRLKDTQPNNEEEFIAEIIKVWEGIPWKIIENLVLSMSKRINLVIERQGQSINGFF</sequence>
<feature type="compositionally biased region" description="Basic residues" evidence="8">
    <location>
        <begin position="1"/>
        <end position="13"/>
    </location>
</feature>
<dbReference type="SMART" id="SM00428">
    <property type="entry name" value="H3"/>
    <property type="match status" value="1"/>
</dbReference>
<evidence type="ECO:0000256" key="4">
    <source>
        <dbReference type="ARBA" id="ARBA00022454"/>
    </source>
</evidence>
<dbReference type="GO" id="GO:0003677">
    <property type="term" value="F:DNA binding"/>
    <property type="evidence" value="ECO:0007669"/>
    <property type="project" value="UniProtKB-KW"/>
</dbReference>
<dbReference type="EMBL" id="JANTQA010000029">
    <property type="protein sequence ID" value="KAJ3441772.1"/>
    <property type="molecule type" value="Genomic_DNA"/>
</dbReference>
<dbReference type="GO" id="GO:0000786">
    <property type="term" value="C:nucleosome"/>
    <property type="evidence" value="ECO:0007669"/>
    <property type="project" value="UniProtKB-KW"/>
</dbReference>